<dbReference type="Pfam" id="PF02458">
    <property type="entry name" value="Transferase"/>
    <property type="match status" value="2"/>
</dbReference>
<protein>
    <recommendedName>
        <fullName evidence="4">Protein ECERIFERUM 26-like</fullName>
    </recommendedName>
</protein>
<dbReference type="PANTHER" id="PTHR31642:SF316">
    <property type="entry name" value="PROTEIN ECERIFERUM 26-LIKE"/>
    <property type="match status" value="1"/>
</dbReference>
<dbReference type="EMBL" id="JAEACU010000002">
    <property type="protein sequence ID" value="KAH7543234.1"/>
    <property type="molecule type" value="Genomic_DNA"/>
</dbReference>
<reference evidence="2" key="1">
    <citation type="journal article" date="2021" name="Front. Plant Sci.">
        <title>Chromosome-Scale Genome Assembly for Chinese Sour Jujube and Insights Into Its Genome Evolution and Domestication Signature.</title>
        <authorList>
            <person name="Shen L.-Y."/>
            <person name="Luo H."/>
            <person name="Wang X.-L."/>
            <person name="Wang X.-M."/>
            <person name="Qiu X.-J."/>
            <person name="Liu H."/>
            <person name="Zhou S.-S."/>
            <person name="Jia K.-H."/>
            <person name="Nie S."/>
            <person name="Bao Y.-T."/>
            <person name="Zhang R.-G."/>
            <person name="Yun Q.-Z."/>
            <person name="Chai Y.-H."/>
            <person name="Lu J.-Y."/>
            <person name="Li Y."/>
            <person name="Zhao S.-W."/>
            <person name="Mao J.-F."/>
            <person name="Jia S.-G."/>
            <person name="Mao Y.-M."/>
        </authorList>
    </citation>
    <scope>NUCLEOTIDE SEQUENCE</scope>
    <source>
        <strain evidence="2">AT0</strain>
        <tissue evidence="2">Leaf</tissue>
    </source>
</reference>
<sequence>MSNSNSRVTVLSKLTTVSSRPVGPDHTHSFTALDHAMGLHSLHIIFYFKDNILNDFDLDHSRVSLSETLSLYPQVTGRLTRDENGNWAVKCNDAGVRVVKALVGTTLDEWLSSADMLEEKDLTVWDDMPDDPNPTSATILLNSWTQVHRRQPITHPPFYSPPKLHLRPVTNLQTQSATFYETKSKQPMQCTVQMASATFRFSHATIKQLLLEIHEKCPDATPFDVLAALFWSRVARLKAGKNNDQRRSLTVCVDFRKLLRPPLPVGYYGNALHFSQLSLGSEEMEGCGLGHVAERLHHHMSRIEEEEEILSAMEWLESRKDEETGKLAAPFRMYGPELTCVNMEHMIVKSGPTGNEYRPLMYAAMFDEDAGPVHVSYNVGNVEGEGLIMVMPGPEEGLGRTVTVTLPSKQLGELCEDEAVLGLHPKLLLSGRH</sequence>
<dbReference type="AlphaFoldDB" id="A0A978VWN9"/>
<evidence type="ECO:0000313" key="3">
    <source>
        <dbReference type="Proteomes" id="UP000813462"/>
    </source>
</evidence>
<dbReference type="InterPro" id="IPR050317">
    <property type="entry name" value="Plant_Fungal_Acyltransferase"/>
</dbReference>
<organism evidence="2 3">
    <name type="scientific">Ziziphus jujuba var. spinosa</name>
    <dbReference type="NCBI Taxonomy" id="714518"/>
    <lineage>
        <taxon>Eukaryota</taxon>
        <taxon>Viridiplantae</taxon>
        <taxon>Streptophyta</taxon>
        <taxon>Embryophyta</taxon>
        <taxon>Tracheophyta</taxon>
        <taxon>Spermatophyta</taxon>
        <taxon>Magnoliopsida</taxon>
        <taxon>eudicotyledons</taxon>
        <taxon>Gunneridae</taxon>
        <taxon>Pentapetalae</taxon>
        <taxon>rosids</taxon>
        <taxon>fabids</taxon>
        <taxon>Rosales</taxon>
        <taxon>Rhamnaceae</taxon>
        <taxon>Paliureae</taxon>
        <taxon>Ziziphus</taxon>
    </lineage>
</organism>
<evidence type="ECO:0000256" key="1">
    <source>
        <dbReference type="ARBA" id="ARBA00009861"/>
    </source>
</evidence>
<proteinExistence type="inferred from homology"/>
<dbReference type="Proteomes" id="UP000813462">
    <property type="component" value="Unassembled WGS sequence"/>
</dbReference>
<comment type="caution">
    <text evidence="2">The sequence shown here is derived from an EMBL/GenBank/DDBJ whole genome shotgun (WGS) entry which is preliminary data.</text>
</comment>
<dbReference type="InterPro" id="IPR023213">
    <property type="entry name" value="CAT-like_dom_sf"/>
</dbReference>
<dbReference type="GO" id="GO:0016747">
    <property type="term" value="F:acyltransferase activity, transferring groups other than amino-acyl groups"/>
    <property type="evidence" value="ECO:0007669"/>
    <property type="project" value="TreeGrafter"/>
</dbReference>
<accession>A0A978VWN9</accession>
<dbReference type="PANTHER" id="PTHR31642">
    <property type="entry name" value="TRICHOTHECENE 3-O-ACETYLTRANSFERASE"/>
    <property type="match status" value="1"/>
</dbReference>
<dbReference type="Gene3D" id="3.30.559.10">
    <property type="entry name" value="Chloramphenicol acetyltransferase-like domain"/>
    <property type="match status" value="2"/>
</dbReference>
<evidence type="ECO:0008006" key="4">
    <source>
        <dbReference type="Google" id="ProtNLM"/>
    </source>
</evidence>
<comment type="similarity">
    <text evidence="1">Belongs to the plant acyltransferase family.</text>
</comment>
<evidence type="ECO:0000313" key="2">
    <source>
        <dbReference type="EMBL" id="KAH7543234.1"/>
    </source>
</evidence>
<gene>
    <name evidence="2" type="ORF">FEM48_Zijuj02G0162600</name>
</gene>
<name>A0A978VWN9_ZIZJJ</name>